<dbReference type="GO" id="GO:0006646">
    <property type="term" value="P:phosphatidylethanolamine biosynthetic process"/>
    <property type="evidence" value="ECO:0007669"/>
    <property type="project" value="TreeGrafter"/>
</dbReference>
<dbReference type="PANTHER" id="PTHR10414">
    <property type="entry name" value="ETHANOLAMINEPHOSPHOTRANSFERASE"/>
    <property type="match status" value="1"/>
</dbReference>
<dbReference type="AlphaFoldDB" id="A0A1X7UR83"/>
<accession>A0A1X7UR83</accession>
<dbReference type="InParanoid" id="A0A1X7UR83"/>
<dbReference type="InterPro" id="IPR014472">
    <property type="entry name" value="CHOPT"/>
</dbReference>
<dbReference type="PROSITE" id="PS00379">
    <property type="entry name" value="CDP_ALCOHOL_P_TRANSF"/>
    <property type="match status" value="1"/>
</dbReference>
<evidence type="ECO:0000256" key="3">
    <source>
        <dbReference type="ARBA" id="ARBA00022679"/>
    </source>
</evidence>
<keyword evidence="6" id="KW-0812">Transmembrane</keyword>
<comment type="similarity">
    <text evidence="2 5">Belongs to the CDP-alcohol phosphatidyltransferase class-I family.</text>
</comment>
<dbReference type="GO" id="GO:0005794">
    <property type="term" value="C:Golgi apparatus"/>
    <property type="evidence" value="ECO:0007669"/>
    <property type="project" value="TreeGrafter"/>
</dbReference>
<feature type="domain" description="R" evidence="7">
    <location>
        <begin position="5"/>
        <end position="22"/>
    </location>
</feature>
<dbReference type="PANTHER" id="PTHR10414:SF71">
    <property type="entry name" value="FI05338P"/>
    <property type="match status" value="1"/>
</dbReference>
<evidence type="ECO:0000256" key="1">
    <source>
        <dbReference type="ARBA" id="ARBA00004370"/>
    </source>
</evidence>
<comment type="subcellular location">
    <subcellularLocation>
        <location evidence="1">Membrane</location>
    </subcellularLocation>
</comment>
<reference evidence="8" key="1">
    <citation type="submission" date="2017-05" db="UniProtKB">
        <authorList>
            <consortium name="EnsemblMetazoa"/>
        </authorList>
    </citation>
    <scope>IDENTIFICATION</scope>
</reference>
<feature type="transmembrane region" description="Helical" evidence="6">
    <location>
        <begin position="396"/>
        <end position="418"/>
    </location>
</feature>
<dbReference type="PROSITE" id="PS51370">
    <property type="entry name" value="R"/>
    <property type="match status" value="1"/>
</dbReference>
<dbReference type="Gene3D" id="1.20.120.1760">
    <property type="match status" value="1"/>
</dbReference>
<dbReference type="GO" id="GO:0005789">
    <property type="term" value="C:endoplasmic reticulum membrane"/>
    <property type="evidence" value="ECO:0007669"/>
    <property type="project" value="TreeGrafter"/>
</dbReference>
<protein>
    <recommendedName>
        <fullName evidence="7">R domain-containing protein</fullName>
    </recommendedName>
</protein>
<feature type="transmembrane region" description="Helical" evidence="6">
    <location>
        <begin position="67"/>
        <end position="89"/>
    </location>
</feature>
<dbReference type="EnsemblMetazoa" id="Aqu2.1.30283_001">
    <property type="protein sequence ID" value="Aqu2.1.30283_001"/>
    <property type="gene ID" value="Aqu2.1.30283"/>
</dbReference>
<dbReference type="OrthoDB" id="196717at2759"/>
<keyword evidence="3 5" id="KW-0808">Transferase</keyword>
<evidence type="ECO:0000313" key="8">
    <source>
        <dbReference type="EnsemblMetazoa" id="Aqu2.1.30283_001"/>
    </source>
</evidence>
<feature type="transmembrane region" description="Helical" evidence="6">
    <location>
        <begin position="246"/>
        <end position="267"/>
    </location>
</feature>
<dbReference type="PIRSF" id="PIRSF015665">
    <property type="entry name" value="CHOPT"/>
    <property type="match status" value="1"/>
</dbReference>
<dbReference type="GO" id="GO:0004307">
    <property type="term" value="F:ethanolaminephosphotransferase activity"/>
    <property type="evidence" value="ECO:0007669"/>
    <property type="project" value="TreeGrafter"/>
</dbReference>
<dbReference type="Pfam" id="PF01066">
    <property type="entry name" value="CDP-OH_P_transf"/>
    <property type="match status" value="1"/>
</dbReference>
<sequence>MKRATTSRDKARERGRERSSEMLGFRYLSDEKLQGLSYYKYSCIETNPLTIYFFQPWWRTVVQVVPLWVAPNLLTLVGFLFHFSIFLLFSFYDYSFFATGSSLAGRIPVWVWLYSAVAHFTGHTLDGIDGKQARRTKSSSPLGELFDHGLDSVVCVFIPLILYSVVGRGQWGCSPAEGYWTAMVFMFGFYLSHWEKYITGTVYLPWVYDTGELVIPIVYFITGAFGVELWQFSLMPGLTCSDAFRYGIYVGAVFSVFSTAYNIFLFFKSSANYAEDYSTTSISNTILGTSPSSSTSEGAAGGRNSNRSFVQLYLPLLPMCLLVLVFSIWGMYSPSDVLEKDPRAFMLTIGMVFSNIACRLMISQMAGYTPDYINYLLCPVVLAMGISFALPQYELVILYGLLVAVLLAHLHYGCSVVYELCCHYNIYAFSLSKPPPH</sequence>
<evidence type="ECO:0000256" key="2">
    <source>
        <dbReference type="ARBA" id="ARBA00010441"/>
    </source>
</evidence>
<evidence type="ECO:0000256" key="4">
    <source>
        <dbReference type="ARBA" id="ARBA00023136"/>
    </source>
</evidence>
<dbReference type="InterPro" id="IPR000462">
    <property type="entry name" value="CDP-OH_P_trans"/>
</dbReference>
<feature type="transmembrane region" description="Helical" evidence="6">
    <location>
        <begin position="344"/>
        <end position="360"/>
    </location>
</feature>
<feature type="transmembrane region" description="Helical" evidence="6">
    <location>
        <begin position="372"/>
        <end position="390"/>
    </location>
</feature>
<keyword evidence="4 6" id="KW-0472">Membrane</keyword>
<evidence type="ECO:0000256" key="6">
    <source>
        <dbReference type="SAM" id="Phobius"/>
    </source>
</evidence>
<evidence type="ECO:0000256" key="5">
    <source>
        <dbReference type="RuleBase" id="RU003750"/>
    </source>
</evidence>
<organism evidence="8">
    <name type="scientific">Amphimedon queenslandica</name>
    <name type="common">Sponge</name>
    <dbReference type="NCBI Taxonomy" id="400682"/>
    <lineage>
        <taxon>Eukaryota</taxon>
        <taxon>Metazoa</taxon>
        <taxon>Porifera</taxon>
        <taxon>Demospongiae</taxon>
        <taxon>Heteroscleromorpha</taxon>
        <taxon>Haplosclerida</taxon>
        <taxon>Niphatidae</taxon>
        <taxon>Amphimedon</taxon>
    </lineage>
</organism>
<name>A0A1X7UR83_AMPQE</name>
<dbReference type="STRING" id="400682.A0A1X7UR83"/>
<dbReference type="InterPro" id="IPR043130">
    <property type="entry name" value="CDP-OH_PTrfase_TM_dom"/>
</dbReference>
<feature type="transmembrane region" description="Helical" evidence="6">
    <location>
        <begin position="206"/>
        <end position="226"/>
    </location>
</feature>
<dbReference type="InterPro" id="IPR048254">
    <property type="entry name" value="CDP_ALCOHOL_P_TRANSF_CS"/>
</dbReference>
<keyword evidence="6" id="KW-1133">Transmembrane helix</keyword>
<dbReference type="eggNOG" id="KOG2877">
    <property type="taxonomic scope" value="Eukaryota"/>
</dbReference>
<proteinExistence type="inferred from homology"/>
<evidence type="ECO:0000259" key="7">
    <source>
        <dbReference type="PROSITE" id="PS51370"/>
    </source>
</evidence>
<dbReference type="InterPro" id="IPR017888">
    <property type="entry name" value="CYC/TB1_R_domain"/>
</dbReference>
<feature type="transmembrane region" description="Helical" evidence="6">
    <location>
        <begin position="312"/>
        <end position="332"/>
    </location>
</feature>